<keyword evidence="2" id="KW-0349">Heme</keyword>
<evidence type="ECO:0000256" key="1">
    <source>
        <dbReference type="ARBA" id="ARBA00022448"/>
    </source>
</evidence>
<evidence type="ECO:0000313" key="5">
    <source>
        <dbReference type="EMBL" id="NQX31604.1"/>
    </source>
</evidence>
<keyword evidence="1" id="KW-0813">Transport</keyword>
<keyword evidence="4" id="KW-0408">Iron</keyword>
<gene>
    <name evidence="5" type="ORF">HQN85_07700</name>
</gene>
<reference evidence="5 6" key="1">
    <citation type="submission" date="2020-05" db="EMBL/GenBank/DDBJ databases">
        <title>Description of Pedobacter foliorum sp. nov.</title>
        <authorList>
            <person name="Qi S."/>
            <person name="Carlier A."/>
            <person name="Cnockaert M."/>
            <person name="Vandamme P."/>
        </authorList>
    </citation>
    <scope>NUCLEOTIDE SEQUENCE [LARGE SCALE GENOMIC DNA]</scope>
    <source>
        <strain evidence="5 6">LMG 31300</strain>
    </source>
</reference>
<evidence type="ECO:0000256" key="4">
    <source>
        <dbReference type="ARBA" id="ARBA00023004"/>
    </source>
</evidence>
<sequence length="128" mass="15192">MKKDIENINDVQQLVDTFYEKVQKDPLLGNIFMTKISDWPKHLEKMYRFWQTVLLEQHTYSGSPFLPHATMPLTGDHFNRWLTIWKETINLYFQGTKADEAKWRGEAMATMFLAKIEFYNATTRTPLV</sequence>
<dbReference type="SUPFAM" id="SSF46458">
    <property type="entry name" value="Globin-like"/>
    <property type="match status" value="1"/>
</dbReference>
<keyword evidence="3" id="KW-0479">Metal-binding</keyword>
<protein>
    <submittedName>
        <fullName evidence="5">Group III truncated hemoglobin</fullName>
    </submittedName>
</protein>
<dbReference type="Proteomes" id="UP000762110">
    <property type="component" value="Unassembled WGS sequence"/>
</dbReference>
<dbReference type="InterPro" id="IPR001486">
    <property type="entry name" value="Hemoglobin_trunc"/>
</dbReference>
<keyword evidence="6" id="KW-1185">Reference proteome</keyword>
<accession>A0ABX2DC20</accession>
<dbReference type="CDD" id="cd08916">
    <property type="entry name" value="TrHb3_P"/>
    <property type="match status" value="1"/>
</dbReference>
<dbReference type="EMBL" id="JABMKV010000002">
    <property type="protein sequence ID" value="NQX31604.1"/>
    <property type="molecule type" value="Genomic_DNA"/>
</dbReference>
<organism evidence="5 6">
    <name type="scientific">Pedobacter boryungensis</name>
    <dbReference type="NCBI Taxonomy" id="869962"/>
    <lineage>
        <taxon>Bacteria</taxon>
        <taxon>Pseudomonadati</taxon>
        <taxon>Bacteroidota</taxon>
        <taxon>Sphingobacteriia</taxon>
        <taxon>Sphingobacteriales</taxon>
        <taxon>Sphingobacteriaceae</taxon>
        <taxon>Pedobacter</taxon>
    </lineage>
</organism>
<dbReference type="InterPro" id="IPR012292">
    <property type="entry name" value="Globin/Proto"/>
</dbReference>
<dbReference type="Pfam" id="PF01152">
    <property type="entry name" value="Bac_globin"/>
    <property type="match status" value="1"/>
</dbReference>
<dbReference type="InterPro" id="IPR009050">
    <property type="entry name" value="Globin-like_sf"/>
</dbReference>
<evidence type="ECO:0000256" key="3">
    <source>
        <dbReference type="ARBA" id="ARBA00022723"/>
    </source>
</evidence>
<comment type="caution">
    <text evidence="5">The sequence shown here is derived from an EMBL/GenBank/DDBJ whole genome shotgun (WGS) entry which is preliminary data.</text>
</comment>
<evidence type="ECO:0000256" key="2">
    <source>
        <dbReference type="ARBA" id="ARBA00022617"/>
    </source>
</evidence>
<proteinExistence type="predicted"/>
<name>A0ABX2DC20_9SPHI</name>
<dbReference type="Gene3D" id="1.10.490.10">
    <property type="entry name" value="Globins"/>
    <property type="match status" value="1"/>
</dbReference>
<evidence type="ECO:0000313" key="6">
    <source>
        <dbReference type="Proteomes" id="UP000762110"/>
    </source>
</evidence>